<evidence type="ECO:0000256" key="3">
    <source>
        <dbReference type="ARBA" id="ARBA00023015"/>
    </source>
</evidence>
<evidence type="ECO:0000259" key="9">
    <source>
        <dbReference type="PROSITE" id="PS50090"/>
    </source>
</evidence>
<dbReference type="KEGG" id="aprc:113854307"/>
<evidence type="ECO:0000256" key="1">
    <source>
        <dbReference type="ARBA" id="ARBA00004123"/>
    </source>
</evidence>
<evidence type="ECO:0000313" key="12">
    <source>
        <dbReference type="RefSeq" id="XP_027341045.1"/>
    </source>
</evidence>
<evidence type="ECO:0000256" key="4">
    <source>
        <dbReference type="ARBA" id="ARBA00023125"/>
    </source>
</evidence>
<dbReference type="RefSeq" id="XP_027341045.1">
    <property type="nucleotide sequence ID" value="XM_027485244.1"/>
</dbReference>
<proteinExistence type="predicted"/>
<dbReference type="Gene3D" id="1.10.10.60">
    <property type="entry name" value="Homeodomain-like"/>
    <property type="match status" value="2"/>
</dbReference>
<feature type="domain" description="Myb-like" evidence="9">
    <location>
        <begin position="90"/>
        <end position="140"/>
    </location>
</feature>
<evidence type="ECO:0000259" key="10">
    <source>
        <dbReference type="PROSITE" id="PS51294"/>
    </source>
</evidence>
<evidence type="ECO:0000313" key="11">
    <source>
        <dbReference type="Proteomes" id="UP000694853"/>
    </source>
</evidence>
<comment type="subcellular location">
    <subcellularLocation>
        <location evidence="1">Nucleus</location>
    </subcellularLocation>
</comment>
<reference evidence="12" key="2">
    <citation type="submission" date="2025-08" db="UniProtKB">
        <authorList>
            <consortium name="RefSeq"/>
        </authorList>
    </citation>
    <scope>IDENTIFICATION</scope>
    <source>
        <tissue evidence="12">Young leaves</tissue>
    </source>
</reference>
<keyword evidence="3" id="KW-0805">Transcription regulation</keyword>
<dbReference type="InterPro" id="IPR017930">
    <property type="entry name" value="Myb_dom"/>
</dbReference>
<dbReference type="FunFam" id="1.10.10.60:FF:000001">
    <property type="entry name" value="MYB-related transcription factor"/>
    <property type="match status" value="1"/>
</dbReference>
<feature type="region of interest" description="Disordered" evidence="8">
    <location>
        <begin position="149"/>
        <end position="239"/>
    </location>
</feature>
<dbReference type="PROSITE" id="PS51294">
    <property type="entry name" value="HTH_MYB"/>
    <property type="match status" value="2"/>
</dbReference>
<evidence type="ECO:0000256" key="2">
    <source>
        <dbReference type="ARBA" id="ARBA00022737"/>
    </source>
</evidence>
<reference evidence="11" key="1">
    <citation type="journal article" date="2019" name="Toxins">
        <title>Detection of Abrin-Like and Prepropulchellin-Like Toxin Genes and Transcripts Using Whole Genome Sequencing and Full-Length Transcript Sequencing of Abrus precatorius.</title>
        <authorList>
            <person name="Hovde B.T."/>
            <person name="Daligault H.E."/>
            <person name="Hanschen E.R."/>
            <person name="Kunde Y.A."/>
            <person name="Johnson M.B."/>
            <person name="Starkenburg S.R."/>
            <person name="Johnson S.L."/>
        </authorList>
    </citation>
    <scope>NUCLEOTIDE SEQUENCE [LARGE SCALE GENOMIC DNA]</scope>
</reference>
<keyword evidence="6" id="KW-0804">Transcription</keyword>
<dbReference type="GO" id="GO:0003677">
    <property type="term" value="F:DNA binding"/>
    <property type="evidence" value="ECO:0007669"/>
    <property type="project" value="UniProtKB-KW"/>
</dbReference>
<dbReference type="GO" id="GO:0005634">
    <property type="term" value="C:nucleus"/>
    <property type="evidence" value="ECO:0007669"/>
    <property type="project" value="UniProtKB-SubCell"/>
</dbReference>
<dbReference type="GeneID" id="113854307"/>
<dbReference type="GO" id="GO:0040008">
    <property type="term" value="P:regulation of growth"/>
    <property type="evidence" value="ECO:0007669"/>
    <property type="project" value="UniProtKB-ARBA"/>
</dbReference>
<dbReference type="PANTHER" id="PTHR47995">
    <property type="entry name" value="TRANSCRIPTION FACTOR MYB33-RELATED"/>
    <property type="match status" value="1"/>
</dbReference>
<dbReference type="AlphaFoldDB" id="A0A8B8KB94"/>
<dbReference type="Pfam" id="PF00249">
    <property type="entry name" value="Myb_DNA-binding"/>
    <property type="match status" value="2"/>
</dbReference>
<evidence type="ECO:0000256" key="8">
    <source>
        <dbReference type="SAM" id="MobiDB-lite"/>
    </source>
</evidence>
<keyword evidence="2" id="KW-0677">Repeat</keyword>
<dbReference type="OrthoDB" id="2143914at2759"/>
<evidence type="ECO:0000256" key="5">
    <source>
        <dbReference type="ARBA" id="ARBA00023159"/>
    </source>
</evidence>
<dbReference type="Proteomes" id="UP000694853">
    <property type="component" value="Unplaced"/>
</dbReference>
<keyword evidence="5" id="KW-0010">Activator</keyword>
<dbReference type="SUPFAM" id="SSF46689">
    <property type="entry name" value="Homeodomain-like"/>
    <property type="match status" value="1"/>
</dbReference>
<protein>
    <submittedName>
        <fullName evidence="12">Transcription factor MYB97</fullName>
    </submittedName>
</protein>
<accession>A0A8B8KB94</accession>
<gene>
    <name evidence="12" type="primary">LOC113854307</name>
</gene>
<name>A0A8B8KB94_ABRPR</name>
<dbReference type="PROSITE" id="PS50090">
    <property type="entry name" value="MYB_LIKE"/>
    <property type="match status" value="2"/>
</dbReference>
<dbReference type="GO" id="GO:0045893">
    <property type="term" value="P:positive regulation of DNA-templated transcription"/>
    <property type="evidence" value="ECO:0007669"/>
    <property type="project" value="UniProtKB-ARBA"/>
</dbReference>
<dbReference type="InterPro" id="IPR009057">
    <property type="entry name" value="Homeodomain-like_sf"/>
</dbReference>
<feature type="compositionally biased region" description="Low complexity" evidence="8">
    <location>
        <begin position="160"/>
        <end position="174"/>
    </location>
</feature>
<feature type="domain" description="HTH myb-type" evidence="10">
    <location>
        <begin position="90"/>
        <end position="144"/>
    </location>
</feature>
<sequence>MERINEAANCENGLLAMAGGNERGGGVGGEGGGNVEEVTLKKGPWTTTEDAILIDYVTKHGEGNWNAVQRNTGLNRCGKSCRLRWANHLRPNLKKGAFSPEEEKLIVELHAQFGNKWARMAALLPGRTDNEIKNYWNTRIKRRQRQGLPLYSDDHDHHSPSTPTNTSSPCVTPTGSNPNTAPKFEFLNQHQHHPLSPTAPHHYSPLTSPLQHRPPSNYNSPHTFLDPSPLPLSSSSPSPLSFTFQRPAPVLCTPLRFKRYRSTPSYNLQAPSITPFSSSLSDPTLTTHLTDPEGFRFPSSSFSQFFQPNLLDSDRGVSSSSSSSSIFPTKFELPSNHFSKPLLQEQDIKLDIEFNDPAFQTSSGLLEDLLLEAQALASGQNIKKRSYLSLNEGNDVFDGCQSFEDLPLSSVYWSSSTPGSKPKEEAPDLSKFMNEDLSSLLTVLPSSNAPVQDWHNNNAPEASNVHSSGSVMTDDNFGLDIKPIASLFPLTNTTNHNENPGCYTWDNLPGLC</sequence>
<evidence type="ECO:0000256" key="6">
    <source>
        <dbReference type="ARBA" id="ARBA00023163"/>
    </source>
</evidence>
<keyword evidence="11" id="KW-1185">Reference proteome</keyword>
<feature type="domain" description="Myb-like" evidence="9">
    <location>
        <begin position="37"/>
        <end position="89"/>
    </location>
</feature>
<evidence type="ECO:0000256" key="7">
    <source>
        <dbReference type="ARBA" id="ARBA00023242"/>
    </source>
</evidence>
<dbReference type="GO" id="GO:0048235">
    <property type="term" value="P:pollen sperm cell differentiation"/>
    <property type="evidence" value="ECO:0007669"/>
    <property type="project" value="UniProtKB-ARBA"/>
</dbReference>
<dbReference type="FunFam" id="1.10.10.60:FF:000119">
    <property type="entry name" value="Transcription factor GAMYB"/>
    <property type="match status" value="1"/>
</dbReference>
<keyword evidence="4" id="KW-0238">DNA-binding</keyword>
<feature type="domain" description="HTH myb-type" evidence="10">
    <location>
        <begin position="37"/>
        <end position="89"/>
    </location>
</feature>
<keyword evidence="7" id="KW-0539">Nucleus</keyword>
<feature type="compositionally biased region" description="Polar residues" evidence="8">
    <location>
        <begin position="205"/>
        <end position="222"/>
    </location>
</feature>
<dbReference type="GO" id="GO:0009653">
    <property type="term" value="P:anatomical structure morphogenesis"/>
    <property type="evidence" value="ECO:0007669"/>
    <property type="project" value="UniProtKB-ARBA"/>
</dbReference>
<dbReference type="CDD" id="cd00167">
    <property type="entry name" value="SANT"/>
    <property type="match status" value="2"/>
</dbReference>
<dbReference type="InterPro" id="IPR001005">
    <property type="entry name" value="SANT/Myb"/>
</dbReference>
<organism evidence="11 12">
    <name type="scientific">Abrus precatorius</name>
    <name type="common">Indian licorice</name>
    <name type="synonym">Glycine abrus</name>
    <dbReference type="NCBI Taxonomy" id="3816"/>
    <lineage>
        <taxon>Eukaryota</taxon>
        <taxon>Viridiplantae</taxon>
        <taxon>Streptophyta</taxon>
        <taxon>Embryophyta</taxon>
        <taxon>Tracheophyta</taxon>
        <taxon>Spermatophyta</taxon>
        <taxon>Magnoliopsida</taxon>
        <taxon>eudicotyledons</taxon>
        <taxon>Gunneridae</taxon>
        <taxon>Pentapetalae</taxon>
        <taxon>rosids</taxon>
        <taxon>fabids</taxon>
        <taxon>Fabales</taxon>
        <taxon>Fabaceae</taxon>
        <taxon>Papilionoideae</taxon>
        <taxon>50 kb inversion clade</taxon>
        <taxon>NPAAA clade</taxon>
        <taxon>indigoferoid/millettioid clade</taxon>
        <taxon>Abreae</taxon>
        <taxon>Abrus</taxon>
    </lineage>
</organism>
<dbReference type="SMART" id="SM00717">
    <property type="entry name" value="SANT"/>
    <property type="match status" value="2"/>
</dbReference>
<dbReference type="PANTHER" id="PTHR47995:SF18">
    <property type="entry name" value="TRANSCRIPTION FACTOR MYB65"/>
    <property type="match status" value="1"/>
</dbReference>